<dbReference type="Pfam" id="PF07730">
    <property type="entry name" value="HisKA_3"/>
    <property type="match status" value="1"/>
</dbReference>
<reference evidence="12 13" key="1">
    <citation type="journal article" date="2019" name="Int. J. Syst. Evol. Microbiol.">
        <title>The Global Catalogue of Microorganisms (GCM) 10K type strain sequencing project: providing services to taxonomists for standard genome sequencing and annotation.</title>
        <authorList>
            <consortium name="The Broad Institute Genomics Platform"/>
            <consortium name="The Broad Institute Genome Sequencing Center for Infectious Disease"/>
            <person name="Wu L."/>
            <person name="Ma J."/>
        </authorList>
    </citation>
    <scope>NUCLEOTIDE SEQUENCE [LARGE SCALE GENOMIC DNA]</scope>
    <source>
        <strain evidence="12 13">JCM 14969</strain>
    </source>
</reference>
<protein>
    <recommendedName>
        <fullName evidence="2">histidine kinase</fullName>
        <ecNumber evidence="2">2.7.13.3</ecNumber>
    </recommendedName>
</protein>
<evidence type="ECO:0000313" key="12">
    <source>
        <dbReference type="EMBL" id="GAA1615681.1"/>
    </source>
</evidence>
<gene>
    <name evidence="12" type="ORF">GCM10009789_82200</name>
</gene>
<dbReference type="EC" id="2.7.13.3" evidence="2"/>
<evidence type="ECO:0000256" key="8">
    <source>
        <dbReference type="ARBA" id="ARBA00023012"/>
    </source>
</evidence>
<evidence type="ECO:0000256" key="7">
    <source>
        <dbReference type="ARBA" id="ARBA00022840"/>
    </source>
</evidence>
<dbReference type="Gene3D" id="3.30.565.10">
    <property type="entry name" value="Histidine kinase-like ATPase, C-terminal domain"/>
    <property type="match status" value="1"/>
</dbReference>
<keyword evidence="6 12" id="KW-0418">Kinase</keyword>
<comment type="catalytic activity">
    <reaction evidence="1">
        <text>ATP + protein L-histidine = ADP + protein N-phospho-L-histidine.</text>
        <dbReference type="EC" id="2.7.13.3"/>
    </reaction>
</comment>
<accession>A0ABN2ERR7</accession>
<evidence type="ECO:0000259" key="11">
    <source>
        <dbReference type="Pfam" id="PF07730"/>
    </source>
</evidence>
<evidence type="ECO:0000256" key="2">
    <source>
        <dbReference type="ARBA" id="ARBA00012438"/>
    </source>
</evidence>
<dbReference type="PANTHER" id="PTHR24421">
    <property type="entry name" value="NITRATE/NITRITE SENSOR PROTEIN NARX-RELATED"/>
    <property type="match status" value="1"/>
</dbReference>
<keyword evidence="4" id="KW-0808">Transferase</keyword>
<evidence type="ECO:0000256" key="9">
    <source>
        <dbReference type="SAM" id="Phobius"/>
    </source>
</evidence>
<dbReference type="InterPro" id="IPR011712">
    <property type="entry name" value="Sig_transdc_His_kin_sub3_dim/P"/>
</dbReference>
<keyword evidence="8" id="KW-0902">Two-component regulatory system</keyword>
<evidence type="ECO:0000256" key="3">
    <source>
        <dbReference type="ARBA" id="ARBA00022553"/>
    </source>
</evidence>
<dbReference type="SUPFAM" id="SSF55874">
    <property type="entry name" value="ATPase domain of HSP90 chaperone/DNA topoisomerase II/histidine kinase"/>
    <property type="match status" value="1"/>
</dbReference>
<dbReference type="RefSeq" id="WP_344222200.1">
    <property type="nucleotide sequence ID" value="NZ_BAAAOS010000064.1"/>
</dbReference>
<dbReference type="GO" id="GO:0016301">
    <property type="term" value="F:kinase activity"/>
    <property type="evidence" value="ECO:0007669"/>
    <property type="project" value="UniProtKB-KW"/>
</dbReference>
<evidence type="ECO:0000313" key="13">
    <source>
        <dbReference type="Proteomes" id="UP001500393"/>
    </source>
</evidence>
<dbReference type="PANTHER" id="PTHR24421:SF10">
    <property type="entry name" value="NITRATE_NITRITE SENSOR PROTEIN NARQ"/>
    <property type="match status" value="1"/>
</dbReference>
<keyword evidence="13" id="KW-1185">Reference proteome</keyword>
<dbReference type="CDD" id="cd16917">
    <property type="entry name" value="HATPase_UhpB-NarQ-NarX-like"/>
    <property type="match status" value="1"/>
</dbReference>
<keyword evidence="9" id="KW-0812">Transmembrane</keyword>
<sequence>MIRAAVRRHLADDLVVHGLPALLCVAAMAVELAVLDQARASGLAVAAIVVASLPLLLRRRAPEWALVLALPTLIGVLVTAKIYNTVAFPAVLCAYALATRRGRRTALTAAILLMPVVVVILQVRSPHDVLTWDTARNLSLIALPLALGVATHERRAHTAALLERAHTAERTREEEALRRVGEERLRIARDVHDVVAHAMVAINVQAGVGARLLDRNPEQARGTLQDIKRVSGAALNDLRSMLGVLRDSDGPDASAPVRPTVDLDGLTDLRESLRSAGLDVDIAIDLGVDAEARNLPATVGATGYRIVQEALTNVLRHAGPTSAHVRVTRRDDLVVFEVEDDGGPAGARAGAGTGSGQGLRGMRERAVALGGSLEAGPRPGGGWRVAASLPVGAP</sequence>
<feature type="transmembrane region" description="Helical" evidence="9">
    <location>
        <begin position="64"/>
        <end position="84"/>
    </location>
</feature>
<dbReference type="InterPro" id="IPR036890">
    <property type="entry name" value="HATPase_C_sf"/>
</dbReference>
<name>A0ABN2ERR7_9ACTN</name>
<evidence type="ECO:0000256" key="6">
    <source>
        <dbReference type="ARBA" id="ARBA00022777"/>
    </source>
</evidence>
<feature type="transmembrane region" description="Helical" evidence="9">
    <location>
        <begin position="39"/>
        <end position="57"/>
    </location>
</feature>
<evidence type="ECO:0000256" key="1">
    <source>
        <dbReference type="ARBA" id="ARBA00000085"/>
    </source>
</evidence>
<proteinExistence type="predicted"/>
<keyword evidence="9" id="KW-0472">Membrane</keyword>
<dbReference type="Gene3D" id="1.20.5.1930">
    <property type="match status" value="1"/>
</dbReference>
<keyword evidence="5" id="KW-0547">Nucleotide-binding</keyword>
<feature type="domain" description="Signal transduction histidine kinase subgroup 3 dimerisation and phosphoacceptor" evidence="11">
    <location>
        <begin position="183"/>
        <end position="248"/>
    </location>
</feature>
<keyword evidence="9" id="KW-1133">Transmembrane helix</keyword>
<dbReference type="Proteomes" id="UP001500393">
    <property type="component" value="Unassembled WGS sequence"/>
</dbReference>
<comment type="caution">
    <text evidence="12">The sequence shown here is derived from an EMBL/GenBank/DDBJ whole genome shotgun (WGS) entry which is preliminary data.</text>
</comment>
<organism evidence="12 13">
    <name type="scientific">Kribbella sancticallisti</name>
    <dbReference type="NCBI Taxonomy" id="460087"/>
    <lineage>
        <taxon>Bacteria</taxon>
        <taxon>Bacillati</taxon>
        <taxon>Actinomycetota</taxon>
        <taxon>Actinomycetes</taxon>
        <taxon>Propionibacteriales</taxon>
        <taxon>Kribbellaceae</taxon>
        <taxon>Kribbella</taxon>
    </lineage>
</organism>
<dbReference type="EMBL" id="BAAAOS010000064">
    <property type="protein sequence ID" value="GAA1615681.1"/>
    <property type="molecule type" value="Genomic_DNA"/>
</dbReference>
<evidence type="ECO:0000256" key="5">
    <source>
        <dbReference type="ARBA" id="ARBA00022741"/>
    </source>
</evidence>
<keyword evidence="3" id="KW-0597">Phosphoprotein</keyword>
<evidence type="ECO:0000256" key="4">
    <source>
        <dbReference type="ARBA" id="ARBA00022679"/>
    </source>
</evidence>
<dbReference type="InterPro" id="IPR003594">
    <property type="entry name" value="HATPase_dom"/>
</dbReference>
<dbReference type="InterPro" id="IPR050482">
    <property type="entry name" value="Sensor_HK_TwoCompSys"/>
</dbReference>
<feature type="domain" description="Histidine kinase/HSP90-like ATPase" evidence="10">
    <location>
        <begin position="304"/>
        <end position="391"/>
    </location>
</feature>
<evidence type="ECO:0000259" key="10">
    <source>
        <dbReference type="Pfam" id="PF02518"/>
    </source>
</evidence>
<dbReference type="Pfam" id="PF02518">
    <property type="entry name" value="HATPase_c"/>
    <property type="match status" value="1"/>
</dbReference>
<keyword evidence="7" id="KW-0067">ATP-binding</keyword>